<dbReference type="CDD" id="cd08217">
    <property type="entry name" value="STKc_Nek2"/>
    <property type="match status" value="1"/>
</dbReference>
<evidence type="ECO:0000256" key="8">
    <source>
        <dbReference type="ARBA" id="ARBA00047899"/>
    </source>
</evidence>
<proteinExistence type="inferred from homology"/>
<evidence type="ECO:0000313" key="16">
    <source>
        <dbReference type="Proteomes" id="UP000265618"/>
    </source>
</evidence>
<evidence type="ECO:0000313" key="15">
    <source>
        <dbReference type="EMBL" id="GIQ80206.1"/>
    </source>
</evidence>
<dbReference type="InterPro" id="IPR008271">
    <property type="entry name" value="Ser/Thr_kinase_AS"/>
</dbReference>
<dbReference type="AlphaFoldDB" id="A0A9K3CN79"/>
<dbReference type="SMART" id="SM00220">
    <property type="entry name" value="S_TKc"/>
    <property type="match status" value="1"/>
</dbReference>
<dbReference type="PANTHER" id="PTHR44899">
    <property type="entry name" value="CAMK FAMILY PROTEIN KINASE"/>
    <property type="match status" value="1"/>
</dbReference>
<evidence type="ECO:0000256" key="12">
    <source>
        <dbReference type="SAM" id="Coils"/>
    </source>
</evidence>
<evidence type="ECO:0000256" key="2">
    <source>
        <dbReference type="ARBA" id="ARBA00012513"/>
    </source>
</evidence>
<feature type="region of interest" description="Disordered" evidence="13">
    <location>
        <begin position="274"/>
        <end position="325"/>
    </location>
</feature>
<sequence>MENYQVLDTIGRGSFGTVTRVKNRQDGKIYACKDISYGRMSEKEKELLVSEVNLLREMDHEYIVKYKDRILDKNRQRIYIYMEYCSGGDLASYIKRHKSQRNYVSENTVWAVFIQMLKALHYCHTHRPKMILHRDIKPGNIMMTSTSAVKLGDFGLARTLGDYSLARTNVGTPLYMSPEQIQKRPYNDKCDIWALGCLLFELASLVPPFEATSVAGLNLKIKAGKFNPLPAQYSAELSGIVRSMLSHDPKSRPSTTDLVKLPTVAQRMRNAVLRGKAPMDHAAQNRERARPRVREPAPAQLAPRAPTKPQSRPTSAVAVDPAKERERLNALATQLRRREADVERREYEVKRREDALRRKEDELNMRERRERMRAM</sequence>
<feature type="domain" description="Protein kinase" evidence="14">
    <location>
        <begin position="4"/>
        <end position="264"/>
    </location>
</feature>
<protein>
    <recommendedName>
        <fullName evidence="2">non-specific serine/threonine protein kinase</fullName>
        <ecNumber evidence="2">2.7.11.1</ecNumber>
    </recommendedName>
</protein>
<dbReference type="Gene3D" id="1.10.510.10">
    <property type="entry name" value="Transferase(Phosphotransferase) domain 1"/>
    <property type="match status" value="1"/>
</dbReference>
<gene>
    <name evidence="15" type="ORF">KIPB_000966</name>
</gene>
<dbReference type="GO" id="GO:0005524">
    <property type="term" value="F:ATP binding"/>
    <property type="evidence" value="ECO:0007669"/>
    <property type="project" value="UniProtKB-UniRule"/>
</dbReference>
<dbReference type="PANTHER" id="PTHR44899:SF10">
    <property type="entry name" value="NIMA-RELATED KINASE 2"/>
    <property type="match status" value="1"/>
</dbReference>
<evidence type="ECO:0000256" key="1">
    <source>
        <dbReference type="ARBA" id="ARBA00010886"/>
    </source>
</evidence>
<evidence type="ECO:0000259" key="14">
    <source>
        <dbReference type="PROSITE" id="PS50011"/>
    </source>
</evidence>
<dbReference type="FunFam" id="1.10.510.10:FF:000571">
    <property type="entry name" value="Maternal embryonic leucine zipper kinase"/>
    <property type="match status" value="1"/>
</dbReference>
<dbReference type="Proteomes" id="UP000265618">
    <property type="component" value="Unassembled WGS sequence"/>
</dbReference>
<evidence type="ECO:0000256" key="6">
    <source>
        <dbReference type="ARBA" id="ARBA00022777"/>
    </source>
</evidence>
<keyword evidence="5 10" id="KW-0547">Nucleotide-binding</keyword>
<keyword evidence="6" id="KW-0418">Kinase</keyword>
<comment type="caution">
    <text evidence="15">The sequence shown here is derived from an EMBL/GenBank/DDBJ whole genome shotgun (WGS) entry which is preliminary data.</text>
</comment>
<keyword evidence="7 10" id="KW-0067">ATP-binding</keyword>
<comment type="catalytic activity">
    <reaction evidence="8">
        <text>L-threonyl-[protein] + ATP = O-phospho-L-threonyl-[protein] + ADP + H(+)</text>
        <dbReference type="Rhea" id="RHEA:46608"/>
        <dbReference type="Rhea" id="RHEA-COMP:11060"/>
        <dbReference type="Rhea" id="RHEA-COMP:11605"/>
        <dbReference type="ChEBI" id="CHEBI:15378"/>
        <dbReference type="ChEBI" id="CHEBI:30013"/>
        <dbReference type="ChEBI" id="CHEBI:30616"/>
        <dbReference type="ChEBI" id="CHEBI:61977"/>
        <dbReference type="ChEBI" id="CHEBI:456216"/>
        <dbReference type="EC" id="2.7.11.1"/>
    </reaction>
</comment>
<dbReference type="OrthoDB" id="10250725at2759"/>
<keyword evidence="16" id="KW-1185">Reference proteome</keyword>
<evidence type="ECO:0000256" key="3">
    <source>
        <dbReference type="ARBA" id="ARBA00022527"/>
    </source>
</evidence>
<name>A0A9K3CN79_9EUKA</name>
<feature type="compositionally biased region" description="Basic and acidic residues" evidence="13">
    <location>
        <begin position="277"/>
        <end position="295"/>
    </location>
</feature>
<dbReference type="GO" id="GO:0004674">
    <property type="term" value="F:protein serine/threonine kinase activity"/>
    <property type="evidence" value="ECO:0007669"/>
    <property type="project" value="UniProtKB-KW"/>
</dbReference>
<organism evidence="15 16">
    <name type="scientific">Kipferlia bialata</name>
    <dbReference type="NCBI Taxonomy" id="797122"/>
    <lineage>
        <taxon>Eukaryota</taxon>
        <taxon>Metamonada</taxon>
        <taxon>Carpediemonas-like organisms</taxon>
        <taxon>Kipferlia</taxon>
    </lineage>
</organism>
<feature type="binding site" evidence="10">
    <location>
        <position position="33"/>
    </location>
    <ligand>
        <name>ATP</name>
        <dbReference type="ChEBI" id="CHEBI:30616"/>
    </ligand>
</feature>
<accession>A0A9K3CN79</accession>
<evidence type="ECO:0000256" key="7">
    <source>
        <dbReference type="ARBA" id="ARBA00022840"/>
    </source>
</evidence>
<evidence type="ECO:0000256" key="13">
    <source>
        <dbReference type="SAM" id="MobiDB-lite"/>
    </source>
</evidence>
<keyword evidence="12" id="KW-0175">Coiled coil</keyword>
<dbReference type="Gene3D" id="3.30.200.20">
    <property type="entry name" value="Phosphorylase Kinase, domain 1"/>
    <property type="match status" value="1"/>
</dbReference>
<comment type="catalytic activity">
    <reaction evidence="9">
        <text>L-seryl-[protein] + ATP = O-phospho-L-seryl-[protein] + ADP + H(+)</text>
        <dbReference type="Rhea" id="RHEA:17989"/>
        <dbReference type="Rhea" id="RHEA-COMP:9863"/>
        <dbReference type="Rhea" id="RHEA-COMP:11604"/>
        <dbReference type="ChEBI" id="CHEBI:15378"/>
        <dbReference type="ChEBI" id="CHEBI:29999"/>
        <dbReference type="ChEBI" id="CHEBI:30616"/>
        <dbReference type="ChEBI" id="CHEBI:83421"/>
        <dbReference type="ChEBI" id="CHEBI:456216"/>
        <dbReference type="EC" id="2.7.11.1"/>
    </reaction>
</comment>
<dbReference type="InterPro" id="IPR017441">
    <property type="entry name" value="Protein_kinase_ATP_BS"/>
</dbReference>
<evidence type="ECO:0000256" key="4">
    <source>
        <dbReference type="ARBA" id="ARBA00022679"/>
    </source>
</evidence>
<dbReference type="InterPro" id="IPR051131">
    <property type="entry name" value="NEK_Ser/Thr_kinase_NIMA"/>
</dbReference>
<dbReference type="InterPro" id="IPR000719">
    <property type="entry name" value="Prot_kinase_dom"/>
</dbReference>
<dbReference type="InterPro" id="IPR011009">
    <property type="entry name" value="Kinase-like_dom_sf"/>
</dbReference>
<evidence type="ECO:0000256" key="10">
    <source>
        <dbReference type="PROSITE-ProRule" id="PRU10141"/>
    </source>
</evidence>
<dbReference type="PROSITE" id="PS00107">
    <property type="entry name" value="PROTEIN_KINASE_ATP"/>
    <property type="match status" value="1"/>
</dbReference>
<dbReference type="SUPFAM" id="SSF56112">
    <property type="entry name" value="Protein kinase-like (PK-like)"/>
    <property type="match status" value="1"/>
</dbReference>
<feature type="coiled-coil region" evidence="12">
    <location>
        <begin position="325"/>
        <end position="369"/>
    </location>
</feature>
<comment type="similarity">
    <text evidence="1">Belongs to the protein kinase superfamily. NEK Ser/Thr protein kinase family. NIMA subfamily.</text>
</comment>
<reference evidence="15 16" key="1">
    <citation type="journal article" date="2018" name="PLoS ONE">
        <title>The draft genome of Kipferlia bialata reveals reductive genome evolution in fornicate parasites.</title>
        <authorList>
            <person name="Tanifuji G."/>
            <person name="Takabayashi S."/>
            <person name="Kume K."/>
            <person name="Takagi M."/>
            <person name="Nakayama T."/>
            <person name="Kamikawa R."/>
            <person name="Inagaki Y."/>
            <person name="Hashimoto T."/>
        </authorList>
    </citation>
    <scope>NUCLEOTIDE SEQUENCE [LARGE SCALE GENOMIC DNA]</scope>
    <source>
        <strain evidence="15">NY0173</strain>
    </source>
</reference>
<evidence type="ECO:0000256" key="9">
    <source>
        <dbReference type="ARBA" id="ARBA00048679"/>
    </source>
</evidence>
<dbReference type="Pfam" id="PF00069">
    <property type="entry name" value="Pkinase"/>
    <property type="match status" value="1"/>
</dbReference>
<dbReference type="FunFam" id="3.30.200.20:FF:000097">
    <property type="entry name" value="Probable serine/threonine-protein kinase nek1"/>
    <property type="match status" value="1"/>
</dbReference>
<keyword evidence="4" id="KW-0808">Transferase</keyword>
<evidence type="ECO:0000256" key="11">
    <source>
        <dbReference type="RuleBase" id="RU000304"/>
    </source>
</evidence>
<dbReference type="PROSITE" id="PS50011">
    <property type="entry name" value="PROTEIN_KINASE_DOM"/>
    <property type="match status" value="1"/>
</dbReference>
<keyword evidence="3 11" id="KW-0723">Serine/threonine-protein kinase</keyword>
<dbReference type="EMBL" id="BDIP01000123">
    <property type="protein sequence ID" value="GIQ80206.1"/>
    <property type="molecule type" value="Genomic_DNA"/>
</dbReference>
<evidence type="ECO:0000256" key="5">
    <source>
        <dbReference type="ARBA" id="ARBA00022741"/>
    </source>
</evidence>
<dbReference type="EC" id="2.7.11.1" evidence="2"/>
<dbReference type="PROSITE" id="PS00108">
    <property type="entry name" value="PROTEIN_KINASE_ST"/>
    <property type="match status" value="1"/>
</dbReference>